<keyword evidence="3" id="KW-1185">Reference proteome</keyword>
<feature type="domain" description="HTH cro/C1-type" evidence="1">
    <location>
        <begin position="38"/>
        <end position="91"/>
    </location>
</feature>
<dbReference type="Proteomes" id="UP000647017">
    <property type="component" value="Unassembled WGS sequence"/>
</dbReference>
<evidence type="ECO:0000313" key="3">
    <source>
        <dbReference type="Proteomes" id="UP000647017"/>
    </source>
</evidence>
<proteinExistence type="predicted"/>
<evidence type="ECO:0000313" key="2">
    <source>
        <dbReference type="EMBL" id="GIJ12818.1"/>
    </source>
</evidence>
<protein>
    <submittedName>
        <fullName evidence="2">Transcriptional regulator</fullName>
    </submittedName>
</protein>
<dbReference type="InterPro" id="IPR001387">
    <property type="entry name" value="Cro/C1-type_HTH"/>
</dbReference>
<dbReference type="CDD" id="cd00093">
    <property type="entry name" value="HTH_XRE"/>
    <property type="match status" value="1"/>
</dbReference>
<dbReference type="InterPro" id="IPR010982">
    <property type="entry name" value="Lambda_DNA-bd_dom_sf"/>
</dbReference>
<dbReference type="InterPro" id="IPR043917">
    <property type="entry name" value="DUF5753"/>
</dbReference>
<gene>
    <name evidence="2" type="ORF">Van01_60320</name>
</gene>
<dbReference type="EMBL" id="BOOZ01000063">
    <property type="protein sequence ID" value="GIJ12818.1"/>
    <property type="molecule type" value="Genomic_DNA"/>
</dbReference>
<organism evidence="2 3">
    <name type="scientific">Micromonospora andamanensis</name>
    <dbReference type="NCBI Taxonomy" id="1287068"/>
    <lineage>
        <taxon>Bacteria</taxon>
        <taxon>Bacillati</taxon>
        <taxon>Actinomycetota</taxon>
        <taxon>Actinomycetes</taxon>
        <taxon>Micromonosporales</taxon>
        <taxon>Micromonosporaceae</taxon>
        <taxon>Micromonospora</taxon>
    </lineage>
</organism>
<dbReference type="SMART" id="SM00530">
    <property type="entry name" value="HTH_XRE"/>
    <property type="match status" value="1"/>
</dbReference>
<evidence type="ECO:0000259" key="1">
    <source>
        <dbReference type="PROSITE" id="PS50943"/>
    </source>
</evidence>
<dbReference type="SUPFAM" id="SSF47413">
    <property type="entry name" value="lambda repressor-like DNA-binding domains"/>
    <property type="match status" value="1"/>
</dbReference>
<comment type="caution">
    <text evidence="2">The sequence shown here is derived from an EMBL/GenBank/DDBJ whole genome shotgun (WGS) entry which is preliminary data.</text>
</comment>
<sequence length="291" mass="31789">MIAECDDLLQVGAERRGASWKGLEAVGISPSEYLLRELRRRRAAAGLTQAQLGELIFCSDSQVSAIETGTKPPTVPHLTAVDTALNTCGYFVTLWDELVKGDAAPVWLREWIQIEREATAFRWYEHSFVPGLLQTEAYARATFQAARTPVAELDQRVAARLERQAVLARDPAPQLFVVLDEMVLRRACGGPDVMAEQVEHLVNCAEQPHIQLHVVPLSAGIYSGLAGAFIVADLPDGSRAACVDHQLESQTTGQPDPIARLALAWDMARGEALPVGQTLDVLKEAAKTWTT</sequence>
<dbReference type="PROSITE" id="PS50943">
    <property type="entry name" value="HTH_CROC1"/>
    <property type="match status" value="1"/>
</dbReference>
<reference evidence="2 3" key="1">
    <citation type="submission" date="2021-01" db="EMBL/GenBank/DDBJ databases">
        <title>Whole genome shotgun sequence of Verrucosispora andamanensis NBRC 109075.</title>
        <authorList>
            <person name="Komaki H."/>
            <person name="Tamura T."/>
        </authorList>
    </citation>
    <scope>NUCLEOTIDE SEQUENCE [LARGE SCALE GENOMIC DNA]</scope>
    <source>
        <strain evidence="2 3">NBRC 109075</strain>
    </source>
</reference>
<accession>A0ABQ4I4K4</accession>
<dbReference type="Pfam" id="PF19054">
    <property type="entry name" value="DUF5753"/>
    <property type="match status" value="1"/>
</dbReference>
<dbReference type="Gene3D" id="1.10.260.40">
    <property type="entry name" value="lambda repressor-like DNA-binding domains"/>
    <property type="match status" value="1"/>
</dbReference>
<name>A0ABQ4I4K4_9ACTN</name>
<dbReference type="Pfam" id="PF13560">
    <property type="entry name" value="HTH_31"/>
    <property type="match status" value="1"/>
</dbReference>